<proteinExistence type="predicted"/>
<dbReference type="InterPro" id="IPR025525">
    <property type="entry name" value="hAT-like_transposase_RNase-H"/>
</dbReference>
<dbReference type="Pfam" id="PF14372">
    <property type="entry name" value="hAT-like_RNase-H"/>
    <property type="match status" value="1"/>
</dbReference>
<dbReference type="PANTHER" id="PTHR23272">
    <property type="entry name" value="BED FINGER-RELATED"/>
    <property type="match status" value="1"/>
</dbReference>
<keyword evidence="3" id="KW-1185">Reference proteome</keyword>
<name>A0AAW1XRL6_RUBAR</name>
<evidence type="ECO:0000313" key="3">
    <source>
        <dbReference type="Proteomes" id="UP001457282"/>
    </source>
</evidence>
<evidence type="ECO:0000313" key="2">
    <source>
        <dbReference type="EMBL" id="KAK9938996.1"/>
    </source>
</evidence>
<dbReference type="AlphaFoldDB" id="A0AAW1XRL6"/>
<gene>
    <name evidence="2" type="ORF">M0R45_015706</name>
</gene>
<organism evidence="2 3">
    <name type="scientific">Rubus argutus</name>
    <name type="common">Southern blackberry</name>
    <dbReference type="NCBI Taxonomy" id="59490"/>
    <lineage>
        <taxon>Eukaryota</taxon>
        <taxon>Viridiplantae</taxon>
        <taxon>Streptophyta</taxon>
        <taxon>Embryophyta</taxon>
        <taxon>Tracheophyta</taxon>
        <taxon>Spermatophyta</taxon>
        <taxon>Magnoliopsida</taxon>
        <taxon>eudicotyledons</taxon>
        <taxon>Gunneridae</taxon>
        <taxon>Pentapetalae</taxon>
        <taxon>rosids</taxon>
        <taxon>fabids</taxon>
        <taxon>Rosales</taxon>
        <taxon>Rosaceae</taxon>
        <taxon>Rosoideae</taxon>
        <taxon>Rosoideae incertae sedis</taxon>
        <taxon>Rubus</taxon>
    </lineage>
</organism>
<protein>
    <recommendedName>
        <fullName evidence="1">hAT-like transposase RNase-H fold domain-containing protein</fullName>
    </recommendedName>
</protein>
<reference evidence="2 3" key="1">
    <citation type="journal article" date="2023" name="G3 (Bethesda)">
        <title>A chromosome-length genome assembly and annotation of blackberry (Rubus argutus, cv. 'Hillquist').</title>
        <authorList>
            <person name="Bruna T."/>
            <person name="Aryal R."/>
            <person name="Dudchenko O."/>
            <person name="Sargent D.J."/>
            <person name="Mead D."/>
            <person name="Buti M."/>
            <person name="Cavallini A."/>
            <person name="Hytonen T."/>
            <person name="Andres J."/>
            <person name="Pham M."/>
            <person name="Weisz D."/>
            <person name="Mascagni F."/>
            <person name="Usai G."/>
            <person name="Natali L."/>
            <person name="Bassil N."/>
            <person name="Fernandez G.E."/>
            <person name="Lomsadze A."/>
            <person name="Armour M."/>
            <person name="Olukolu B."/>
            <person name="Poorten T."/>
            <person name="Britton C."/>
            <person name="Davik J."/>
            <person name="Ashrafi H."/>
            <person name="Aiden E.L."/>
            <person name="Borodovsky M."/>
            <person name="Worthington M."/>
        </authorList>
    </citation>
    <scope>NUCLEOTIDE SEQUENCE [LARGE SCALE GENOMIC DNA]</scope>
    <source>
        <strain evidence="2">PI 553951</strain>
    </source>
</reference>
<dbReference type="Proteomes" id="UP001457282">
    <property type="component" value="Unassembled WGS sequence"/>
</dbReference>
<dbReference type="SUPFAM" id="SSF53098">
    <property type="entry name" value="Ribonuclease H-like"/>
    <property type="match status" value="1"/>
</dbReference>
<feature type="domain" description="hAT-like transposase RNase-H fold" evidence="1">
    <location>
        <begin position="1"/>
        <end position="66"/>
    </location>
</feature>
<evidence type="ECO:0000259" key="1">
    <source>
        <dbReference type="Pfam" id="PF14372"/>
    </source>
</evidence>
<dbReference type="GO" id="GO:0003677">
    <property type="term" value="F:DNA binding"/>
    <property type="evidence" value="ECO:0007669"/>
    <property type="project" value="InterPro"/>
</dbReference>
<comment type="caution">
    <text evidence="2">The sequence shown here is derived from an EMBL/GenBank/DDBJ whole genome shotgun (WGS) entry which is preliminary data.</text>
</comment>
<accession>A0AAW1XRL6</accession>
<dbReference type="PANTHER" id="PTHR23272:SF161">
    <property type="entry name" value="ZINC FINGER BED DOMAIN-CONTAINING PROTEIN RICESLEEPER 1-LIKE"/>
    <property type="match status" value="1"/>
</dbReference>
<dbReference type="EMBL" id="JBEDUW010000003">
    <property type="protein sequence ID" value="KAK9938996.1"/>
    <property type="molecule type" value="Genomic_DNA"/>
</dbReference>
<sequence>MKKNFDEYWLKLQDMNKILLIAVVLNPRYKLLYLDFFFPKLQKDKDLVAGMVKEMKKIFEKLYHEYAEADPLAAQACTHPKVENLIEIDEKDSHAANMKWFMMLGKEKDVVEIRDE</sequence>
<dbReference type="InterPro" id="IPR012337">
    <property type="entry name" value="RNaseH-like_sf"/>
</dbReference>